<dbReference type="RefSeq" id="WP_323276196.1">
    <property type="nucleotide sequence ID" value="NZ_JAYGHT010000131.1"/>
</dbReference>
<comment type="caution">
    <text evidence="1">The sequence shown here is derived from an EMBL/GenBank/DDBJ whole genome shotgun (WGS) entry which is preliminary data.</text>
</comment>
<proteinExistence type="predicted"/>
<reference evidence="1 2" key="1">
    <citation type="submission" date="2023-12" db="EMBL/GenBank/DDBJ databases">
        <title>Baltic Sea Cyanobacteria.</title>
        <authorList>
            <person name="Delbaje E."/>
            <person name="Fewer D.P."/>
            <person name="Shishido T.K."/>
        </authorList>
    </citation>
    <scope>NUCLEOTIDE SEQUENCE [LARGE SCALE GENOMIC DNA]</scope>
    <source>
        <strain evidence="1 2">CCNP 1315</strain>
    </source>
</reference>
<dbReference type="EMBL" id="JAYGHT010000131">
    <property type="protein sequence ID" value="MEA5521340.1"/>
    <property type="molecule type" value="Genomic_DNA"/>
</dbReference>
<name>A0ABU5U2V0_9CYAN</name>
<organism evidence="1 2">
    <name type="scientific">Limnoraphis robusta CCNP1315</name>
    <dbReference type="NCBI Taxonomy" id="3110306"/>
    <lineage>
        <taxon>Bacteria</taxon>
        <taxon>Bacillati</taxon>
        <taxon>Cyanobacteriota</taxon>
        <taxon>Cyanophyceae</taxon>
        <taxon>Oscillatoriophycideae</taxon>
        <taxon>Oscillatoriales</taxon>
        <taxon>Sirenicapillariaceae</taxon>
        <taxon>Limnoraphis</taxon>
    </lineage>
</organism>
<protein>
    <submittedName>
        <fullName evidence="1">Uncharacterized protein</fullName>
    </submittedName>
</protein>
<keyword evidence="2" id="KW-1185">Reference proteome</keyword>
<evidence type="ECO:0000313" key="2">
    <source>
        <dbReference type="Proteomes" id="UP001301728"/>
    </source>
</evidence>
<sequence length="58" mass="6671">MGLKRLCDRNPSQFHVIVRFEDGTVMAFQPPELPQKCYKILSPQFGDFVVRCSKGIEI</sequence>
<dbReference type="Proteomes" id="UP001301728">
    <property type="component" value="Unassembled WGS sequence"/>
</dbReference>
<accession>A0ABU5U2V0</accession>
<evidence type="ECO:0000313" key="1">
    <source>
        <dbReference type="EMBL" id="MEA5521340.1"/>
    </source>
</evidence>
<gene>
    <name evidence="1" type="ORF">VB854_20585</name>
</gene>